<dbReference type="SMART" id="SM00448">
    <property type="entry name" value="REC"/>
    <property type="match status" value="1"/>
</dbReference>
<dbReference type="SUPFAM" id="SSF55874">
    <property type="entry name" value="ATPase domain of HSP90 chaperone/DNA topoisomerase II/histidine kinase"/>
    <property type="match status" value="1"/>
</dbReference>
<dbReference type="PANTHER" id="PTHR43547:SF2">
    <property type="entry name" value="HYBRID SIGNAL TRANSDUCTION HISTIDINE KINASE C"/>
    <property type="match status" value="1"/>
</dbReference>
<evidence type="ECO:0000256" key="7">
    <source>
        <dbReference type="SAM" id="Coils"/>
    </source>
</evidence>
<feature type="domain" description="Histidine kinase" evidence="8">
    <location>
        <begin position="159"/>
        <end position="375"/>
    </location>
</feature>
<dbReference type="SUPFAM" id="SSF52172">
    <property type="entry name" value="CheY-like"/>
    <property type="match status" value="1"/>
</dbReference>
<dbReference type="GO" id="GO:0005886">
    <property type="term" value="C:plasma membrane"/>
    <property type="evidence" value="ECO:0007669"/>
    <property type="project" value="UniProtKB-ARBA"/>
</dbReference>
<organism evidence="10 11">
    <name type="scientific">Povalibacter uvarum</name>
    <dbReference type="NCBI Taxonomy" id="732238"/>
    <lineage>
        <taxon>Bacteria</taxon>
        <taxon>Pseudomonadati</taxon>
        <taxon>Pseudomonadota</taxon>
        <taxon>Gammaproteobacteria</taxon>
        <taxon>Steroidobacterales</taxon>
        <taxon>Steroidobacteraceae</taxon>
        <taxon>Povalibacter</taxon>
    </lineage>
</organism>
<keyword evidence="4" id="KW-0808">Transferase</keyword>
<dbReference type="Gene3D" id="3.30.565.10">
    <property type="entry name" value="Histidine kinase-like ATPase, C-terminal domain"/>
    <property type="match status" value="1"/>
</dbReference>
<proteinExistence type="predicted"/>
<dbReference type="Pfam" id="PF02518">
    <property type="entry name" value="HATPase_c"/>
    <property type="match status" value="1"/>
</dbReference>
<comment type="catalytic activity">
    <reaction evidence="1">
        <text>ATP + protein L-histidine = ADP + protein N-phospho-L-histidine.</text>
        <dbReference type="EC" id="2.7.13.3"/>
    </reaction>
</comment>
<dbReference type="RefSeq" id="WP_184334627.1">
    <property type="nucleotide sequence ID" value="NZ_JACHHZ010000005.1"/>
</dbReference>
<dbReference type="Gene3D" id="3.40.50.2300">
    <property type="match status" value="1"/>
</dbReference>
<dbReference type="EMBL" id="JACHHZ010000005">
    <property type="protein sequence ID" value="MBB6095231.1"/>
    <property type="molecule type" value="Genomic_DNA"/>
</dbReference>
<evidence type="ECO:0000313" key="11">
    <source>
        <dbReference type="Proteomes" id="UP000588068"/>
    </source>
</evidence>
<dbReference type="InterPro" id="IPR001789">
    <property type="entry name" value="Sig_transdc_resp-reg_receiver"/>
</dbReference>
<dbReference type="SMART" id="SM00388">
    <property type="entry name" value="HisKA"/>
    <property type="match status" value="1"/>
</dbReference>
<keyword evidence="5 10" id="KW-0418">Kinase</keyword>
<dbReference type="InterPro" id="IPR011006">
    <property type="entry name" value="CheY-like_superfamily"/>
</dbReference>
<dbReference type="FunFam" id="3.30.565.10:FF:000006">
    <property type="entry name" value="Sensor histidine kinase WalK"/>
    <property type="match status" value="1"/>
</dbReference>
<dbReference type="PANTHER" id="PTHR43547">
    <property type="entry name" value="TWO-COMPONENT HISTIDINE KINASE"/>
    <property type="match status" value="1"/>
</dbReference>
<accession>A0A841HPI3</accession>
<feature type="coiled-coil region" evidence="7">
    <location>
        <begin position="125"/>
        <end position="152"/>
    </location>
</feature>
<dbReference type="EC" id="2.7.13.3" evidence="2"/>
<dbReference type="InterPro" id="IPR005467">
    <property type="entry name" value="His_kinase_dom"/>
</dbReference>
<dbReference type="InterPro" id="IPR036890">
    <property type="entry name" value="HATPase_C_sf"/>
</dbReference>
<evidence type="ECO:0000256" key="5">
    <source>
        <dbReference type="ARBA" id="ARBA00022777"/>
    </source>
</evidence>
<dbReference type="GO" id="GO:0000155">
    <property type="term" value="F:phosphorelay sensor kinase activity"/>
    <property type="evidence" value="ECO:0007669"/>
    <property type="project" value="InterPro"/>
</dbReference>
<dbReference type="Gene3D" id="1.10.287.130">
    <property type="match status" value="1"/>
</dbReference>
<keyword evidence="3 6" id="KW-0597">Phosphoprotein</keyword>
<evidence type="ECO:0000256" key="6">
    <source>
        <dbReference type="PROSITE-ProRule" id="PRU00169"/>
    </source>
</evidence>
<dbReference type="SMART" id="SM00387">
    <property type="entry name" value="HATPase_c"/>
    <property type="match status" value="1"/>
</dbReference>
<dbReference type="PROSITE" id="PS50110">
    <property type="entry name" value="RESPONSE_REGULATORY"/>
    <property type="match status" value="1"/>
</dbReference>
<dbReference type="PRINTS" id="PR00344">
    <property type="entry name" value="BCTRLSENSOR"/>
</dbReference>
<evidence type="ECO:0000256" key="4">
    <source>
        <dbReference type="ARBA" id="ARBA00022679"/>
    </source>
</evidence>
<dbReference type="Pfam" id="PF00072">
    <property type="entry name" value="Response_reg"/>
    <property type="match status" value="1"/>
</dbReference>
<keyword evidence="11" id="KW-1185">Reference proteome</keyword>
<dbReference type="InterPro" id="IPR003661">
    <property type="entry name" value="HisK_dim/P_dom"/>
</dbReference>
<evidence type="ECO:0000313" key="10">
    <source>
        <dbReference type="EMBL" id="MBB6095231.1"/>
    </source>
</evidence>
<dbReference type="CDD" id="cd00082">
    <property type="entry name" value="HisKA"/>
    <property type="match status" value="1"/>
</dbReference>
<dbReference type="CDD" id="cd00075">
    <property type="entry name" value="HATPase"/>
    <property type="match status" value="1"/>
</dbReference>
<name>A0A841HPI3_9GAMM</name>
<dbReference type="Proteomes" id="UP000588068">
    <property type="component" value="Unassembled WGS sequence"/>
</dbReference>
<dbReference type="InterPro" id="IPR003594">
    <property type="entry name" value="HATPase_dom"/>
</dbReference>
<evidence type="ECO:0000259" key="8">
    <source>
        <dbReference type="PROSITE" id="PS50109"/>
    </source>
</evidence>
<evidence type="ECO:0000259" key="9">
    <source>
        <dbReference type="PROSITE" id="PS50110"/>
    </source>
</evidence>
<reference evidence="10 11" key="1">
    <citation type="submission" date="2020-08" db="EMBL/GenBank/DDBJ databases">
        <title>Genomic Encyclopedia of Type Strains, Phase IV (KMG-IV): sequencing the most valuable type-strain genomes for metagenomic binning, comparative biology and taxonomic classification.</title>
        <authorList>
            <person name="Goeker M."/>
        </authorList>
    </citation>
    <scope>NUCLEOTIDE SEQUENCE [LARGE SCALE GENOMIC DNA]</scope>
    <source>
        <strain evidence="10 11">DSM 26723</strain>
    </source>
</reference>
<evidence type="ECO:0000256" key="2">
    <source>
        <dbReference type="ARBA" id="ARBA00012438"/>
    </source>
</evidence>
<dbReference type="PROSITE" id="PS50109">
    <property type="entry name" value="HIS_KIN"/>
    <property type="match status" value="1"/>
</dbReference>
<dbReference type="Pfam" id="PF00512">
    <property type="entry name" value="HisKA"/>
    <property type="match status" value="1"/>
</dbReference>
<comment type="caution">
    <text evidence="10">The sequence shown here is derived from an EMBL/GenBank/DDBJ whole genome shotgun (WGS) entry which is preliminary data.</text>
</comment>
<feature type="modified residue" description="4-aspartylphosphate" evidence="6">
    <location>
        <position position="55"/>
    </location>
</feature>
<evidence type="ECO:0000256" key="3">
    <source>
        <dbReference type="ARBA" id="ARBA00022553"/>
    </source>
</evidence>
<feature type="domain" description="Response regulatory" evidence="9">
    <location>
        <begin position="6"/>
        <end position="123"/>
    </location>
</feature>
<dbReference type="InterPro" id="IPR004358">
    <property type="entry name" value="Sig_transdc_His_kin-like_C"/>
</dbReference>
<gene>
    <name evidence="10" type="ORF">HNQ60_004121</name>
</gene>
<evidence type="ECO:0000256" key="1">
    <source>
        <dbReference type="ARBA" id="ARBA00000085"/>
    </source>
</evidence>
<dbReference type="AlphaFoldDB" id="A0A841HPI3"/>
<keyword evidence="7" id="KW-0175">Coiled coil</keyword>
<protein>
    <recommendedName>
        <fullName evidence="2">histidine kinase</fullName>
        <ecNumber evidence="2">2.7.13.3</ecNumber>
    </recommendedName>
</protein>
<sequence>MTTKSKILLVDDTEENLTALEALLRRDDAEILFARSGTEALELILLHEFALAFLDIQMPEIDGFELAELMRGAERSKYIPIIFVTAGARDAQRVFRGYESGAVDFLFKPVDPHAIRHKADTFIGMDQQRKRLAEQYRQLQESEALLREAVQAREDVLAVVSHDVRNFLQAIKSGVQLLNRKPEKLSDDVKAAIHSRLTSTVDLMSRVIADLLDMANIRNGQIAVTIKPEPAGKLVSEAIAVHEPLAEAKGIRLTGACDNPDMVVSCDRERVLQVLANLLGNAIKFCRHGDTIVVSAARLDDAVRISVRDTGPGISAKDLPLVFDPYWSGSADRRHGTGLGLYITRRIVDAHENRIWIESELGKGTTVHFTLHLEDNAPSAMEEEGSATSC</sequence>